<dbReference type="Pfam" id="PF00440">
    <property type="entry name" value="TetR_N"/>
    <property type="match status" value="1"/>
</dbReference>
<comment type="caution">
    <text evidence="6">The sequence shown here is derived from an EMBL/GenBank/DDBJ whole genome shotgun (WGS) entry which is preliminary data.</text>
</comment>
<evidence type="ECO:0000256" key="3">
    <source>
        <dbReference type="ARBA" id="ARBA00023163"/>
    </source>
</evidence>
<sequence>MEARKRILTSALEQLEERGYARMTIEQVAVSARVGKATLYRSWPNKAALVLDAVRSRLREVPTAETGDTRGELLSMAKEALAGFFGSPQVQAVLPALVADTAQDPELRRRLREEVLEPRRARSRTVLERAIGRGDLPEDTDISLALEMWAGAMMFRSVFYGDGYDDAALARLVDATLASPPRFAADGEARPVDAAHDA</sequence>
<gene>
    <name evidence="6" type="ORF">BIV24_19460</name>
</gene>
<dbReference type="Proteomes" id="UP000179935">
    <property type="component" value="Unassembled WGS sequence"/>
</dbReference>
<evidence type="ECO:0000256" key="4">
    <source>
        <dbReference type="PROSITE-ProRule" id="PRU00335"/>
    </source>
</evidence>
<dbReference type="PROSITE" id="PS50977">
    <property type="entry name" value="HTH_TETR_2"/>
    <property type="match status" value="1"/>
</dbReference>
<evidence type="ECO:0000313" key="6">
    <source>
        <dbReference type="EMBL" id="OIJ89822.1"/>
    </source>
</evidence>
<dbReference type="SUPFAM" id="SSF46689">
    <property type="entry name" value="Homeodomain-like"/>
    <property type="match status" value="1"/>
</dbReference>
<keyword evidence="7" id="KW-1185">Reference proteome</keyword>
<dbReference type="InterPro" id="IPR036271">
    <property type="entry name" value="Tet_transcr_reg_TetR-rel_C_sf"/>
</dbReference>
<protein>
    <recommendedName>
        <fullName evidence="5">HTH tetR-type domain-containing protein</fullName>
    </recommendedName>
</protein>
<dbReference type="Gene3D" id="1.10.10.60">
    <property type="entry name" value="Homeodomain-like"/>
    <property type="match status" value="1"/>
</dbReference>
<feature type="DNA-binding region" description="H-T-H motif" evidence="4">
    <location>
        <begin position="24"/>
        <end position="43"/>
    </location>
</feature>
<dbReference type="EMBL" id="MLYP01000049">
    <property type="protein sequence ID" value="OIJ89822.1"/>
    <property type="molecule type" value="Genomic_DNA"/>
</dbReference>
<dbReference type="STRING" id="1428652.BIV24_19460"/>
<evidence type="ECO:0000259" key="5">
    <source>
        <dbReference type="PROSITE" id="PS50977"/>
    </source>
</evidence>
<dbReference type="InterPro" id="IPR011075">
    <property type="entry name" value="TetR_C"/>
</dbReference>
<dbReference type="GO" id="GO:0000976">
    <property type="term" value="F:transcription cis-regulatory region binding"/>
    <property type="evidence" value="ECO:0007669"/>
    <property type="project" value="TreeGrafter"/>
</dbReference>
<reference evidence="6 7" key="1">
    <citation type="submission" date="2016-10" db="EMBL/GenBank/DDBJ databases">
        <title>Genome sequence of Streptomyces sp. MUSC 93.</title>
        <authorList>
            <person name="Lee L.-H."/>
            <person name="Ser H.-L."/>
            <person name="Law J.W.-F."/>
        </authorList>
    </citation>
    <scope>NUCLEOTIDE SEQUENCE [LARGE SCALE GENOMIC DNA]</scope>
    <source>
        <strain evidence="6 7">MUSC 93</strain>
    </source>
</reference>
<accession>A0A1S2P8E8</accession>
<feature type="domain" description="HTH tetR-type" evidence="5">
    <location>
        <begin position="1"/>
        <end position="61"/>
    </location>
</feature>
<organism evidence="6 7">
    <name type="scientific">Streptomyces colonosanans</name>
    <dbReference type="NCBI Taxonomy" id="1428652"/>
    <lineage>
        <taxon>Bacteria</taxon>
        <taxon>Bacillati</taxon>
        <taxon>Actinomycetota</taxon>
        <taxon>Actinomycetes</taxon>
        <taxon>Kitasatosporales</taxon>
        <taxon>Streptomycetaceae</taxon>
        <taxon>Streptomyces</taxon>
    </lineage>
</organism>
<dbReference type="AlphaFoldDB" id="A0A1S2P8E8"/>
<dbReference type="SUPFAM" id="SSF48498">
    <property type="entry name" value="Tetracyclin repressor-like, C-terminal domain"/>
    <property type="match status" value="1"/>
</dbReference>
<proteinExistence type="predicted"/>
<dbReference type="Gene3D" id="1.10.357.10">
    <property type="entry name" value="Tetracycline Repressor, domain 2"/>
    <property type="match status" value="1"/>
</dbReference>
<dbReference type="Pfam" id="PF16859">
    <property type="entry name" value="TetR_C_11"/>
    <property type="match status" value="1"/>
</dbReference>
<dbReference type="InterPro" id="IPR009057">
    <property type="entry name" value="Homeodomain-like_sf"/>
</dbReference>
<evidence type="ECO:0000256" key="1">
    <source>
        <dbReference type="ARBA" id="ARBA00023015"/>
    </source>
</evidence>
<evidence type="ECO:0000313" key="7">
    <source>
        <dbReference type="Proteomes" id="UP000179935"/>
    </source>
</evidence>
<dbReference type="InterPro" id="IPR001647">
    <property type="entry name" value="HTH_TetR"/>
</dbReference>
<evidence type="ECO:0000256" key="2">
    <source>
        <dbReference type="ARBA" id="ARBA00023125"/>
    </source>
</evidence>
<dbReference type="PANTHER" id="PTHR30055">
    <property type="entry name" value="HTH-TYPE TRANSCRIPTIONAL REGULATOR RUTR"/>
    <property type="match status" value="1"/>
</dbReference>
<dbReference type="PRINTS" id="PR00455">
    <property type="entry name" value="HTHTETR"/>
</dbReference>
<keyword evidence="2 4" id="KW-0238">DNA-binding</keyword>
<dbReference type="GO" id="GO:0003700">
    <property type="term" value="F:DNA-binding transcription factor activity"/>
    <property type="evidence" value="ECO:0007669"/>
    <property type="project" value="TreeGrafter"/>
</dbReference>
<dbReference type="InterPro" id="IPR050109">
    <property type="entry name" value="HTH-type_TetR-like_transc_reg"/>
</dbReference>
<keyword evidence="3" id="KW-0804">Transcription</keyword>
<dbReference type="PANTHER" id="PTHR30055:SF148">
    <property type="entry name" value="TETR-FAMILY TRANSCRIPTIONAL REGULATOR"/>
    <property type="match status" value="1"/>
</dbReference>
<name>A0A1S2P8E8_9ACTN</name>
<keyword evidence="1" id="KW-0805">Transcription regulation</keyword>